<accession>A0A2S8F7E6</accession>
<protein>
    <submittedName>
        <fullName evidence="1">Uncharacterized protein</fullName>
    </submittedName>
</protein>
<name>A0A2S8F7E6_9BACT</name>
<dbReference type="AlphaFoldDB" id="A0A2S8F7E6"/>
<proteinExistence type="predicted"/>
<comment type="caution">
    <text evidence="1">The sequence shown here is derived from an EMBL/GenBank/DDBJ whole genome shotgun (WGS) entry which is preliminary data.</text>
</comment>
<reference evidence="1 2" key="1">
    <citation type="submission" date="2018-02" db="EMBL/GenBank/DDBJ databases">
        <title>Comparative genomes isolates from brazilian mangrove.</title>
        <authorList>
            <person name="Araujo J.E."/>
            <person name="Taketani R.G."/>
            <person name="Silva M.C.P."/>
            <person name="Loureco M.V."/>
            <person name="Andreote F.D."/>
        </authorList>
    </citation>
    <scope>NUCLEOTIDE SEQUENCE [LARGE SCALE GENOMIC DNA]</scope>
    <source>
        <strain evidence="1 2">HEX-2 MGV</strain>
    </source>
</reference>
<dbReference type="Proteomes" id="UP000240009">
    <property type="component" value="Unassembled WGS sequence"/>
</dbReference>
<sequence length="72" mass="8449">MINEKISWPGRNTTMLQYYLHCCAHCETKPDQKTFYGFCDNWQLTEDQVFKATDASIRHTIESLAKYGEPED</sequence>
<evidence type="ECO:0000313" key="1">
    <source>
        <dbReference type="EMBL" id="PQO28077.1"/>
    </source>
</evidence>
<dbReference type="EMBL" id="PUIA01000051">
    <property type="protein sequence ID" value="PQO28077.1"/>
    <property type="molecule type" value="Genomic_DNA"/>
</dbReference>
<gene>
    <name evidence="1" type="ORF">C5Y96_17040</name>
</gene>
<evidence type="ECO:0000313" key="2">
    <source>
        <dbReference type="Proteomes" id="UP000240009"/>
    </source>
</evidence>
<organism evidence="1 2">
    <name type="scientific">Blastopirellula marina</name>
    <dbReference type="NCBI Taxonomy" id="124"/>
    <lineage>
        <taxon>Bacteria</taxon>
        <taxon>Pseudomonadati</taxon>
        <taxon>Planctomycetota</taxon>
        <taxon>Planctomycetia</taxon>
        <taxon>Pirellulales</taxon>
        <taxon>Pirellulaceae</taxon>
        <taxon>Blastopirellula</taxon>
    </lineage>
</organism>